<keyword evidence="1" id="KW-0472">Membrane</keyword>
<dbReference type="EMBL" id="CP036434">
    <property type="protein sequence ID" value="QDV07238.1"/>
    <property type="molecule type" value="Genomic_DNA"/>
</dbReference>
<feature type="transmembrane region" description="Helical" evidence="1">
    <location>
        <begin position="62"/>
        <end position="82"/>
    </location>
</feature>
<feature type="transmembrane region" description="Helical" evidence="1">
    <location>
        <begin position="12"/>
        <end position="29"/>
    </location>
</feature>
<keyword evidence="3" id="KW-1185">Reference proteome</keyword>
<dbReference type="AlphaFoldDB" id="A0A518ET31"/>
<feature type="transmembrane region" description="Helical" evidence="1">
    <location>
        <begin position="127"/>
        <end position="144"/>
    </location>
</feature>
<protein>
    <submittedName>
        <fullName evidence="2">Uncharacterized protein</fullName>
    </submittedName>
</protein>
<evidence type="ECO:0000313" key="2">
    <source>
        <dbReference type="EMBL" id="QDV07238.1"/>
    </source>
</evidence>
<organism evidence="2 3">
    <name type="scientific">Saltatorellus ferox</name>
    <dbReference type="NCBI Taxonomy" id="2528018"/>
    <lineage>
        <taxon>Bacteria</taxon>
        <taxon>Pseudomonadati</taxon>
        <taxon>Planctomycetota</taxon>
        <taxon>Planctomycetia</taxon>
        <taxon>Planctomycetia incertae sedis</taxon>
        <taxon>Saltatorellus</taxon>
    </lineage>
</organism>
<evidence type="ECO:0000313" key="3">
    <source>
        <dbReference type="Proteomes" id="UP000320390"/>
    </source>
</evidence>
<dbReference type="RefSeq" id="WP_145198121.1">
    <property type="nucleotide sequence ID" value="NZ_CP036434.1"/>
</dbReference>
<sequence length="159" mass="17475">MVSRVLPRLQIAALVSIASGLIGGAVWYVDLYDRTDGDDLRWGFWHNPFMQFTPFSETYLEITMWVLLGCSALVGLGGLLLLARFRWGASLVVAQAPISIATNASLVLLIAWLAFGEAKMEWTGEALALRLGSIAVNLLLWRFLTSRAVTEVFVESGGR</sequence>
<keyword evidence="1" id="KW-0812">Transmembrane</keyword>
<proteinExistence type="predicted"/>
<gene>
    <name evidence="2" type="ORF">Poly30_27570</name>
</gene>
<accession>A0A518ET31</accession>
<evidence type="ECO:0000256" key="1">
    <source>
        <dbReference type="SAM" id="Phobius"/>
    </source>
</evidence>
<reference evidence="2 3" key="1">
    <citation type="submission" date="2019-02" db="EMBL/GenBank/DDBJ databases">
        <title>Deep-cultivation of Planctomycetes and their phenomic and genomic characterization uncovers novel biology.</title>
        <authorList>
            <person name="Wiegand S."/>
            <person name="Jogler M."/>
            <person name="Boedeker C."/>
            <person name="Pinto D."/>
            <person name="Vollmers J."/>
            <person name="Rivas-Marin E."/>
            <person name="Kohn T."/>
            <person name="Peeters S.H."/>
            <person name="Heuer A."/>
            <person name="Rast P."/>
            <person name="Oberbeckmann S."/>
            <person name="Bunk B."/>
            <person name="Jeske O."/>
            <person name="Meyerdierks A."/>
            <person name="Storesund J.E."/>
            <person name="Kallscheuer N."/>
            <person name="Luecker S."/>
            <person name="Lage O.M."/>
            <person name="Pohl T."/>
            <person name="Merkel B.J."/>
            <person name="Hornburger P."/>
            <person name="Mueller R.-W."/>
            <person name="Bruemmer F."/>
            <person name="Labrenz M."/>
            <person name="Spormann A.M."/>
            <person name="Op den Camp H."/>
            <person name="Overmann J."/>
            <person name="Amann R."/>
            <person name="Jetten M.S.M."/>
            <person name="Mascher T."/>
            <person name="Medema M.H."/>
            <person name="Devos D.P."/>
            <person name="Kaster A.-K."/>
            <person name="Ovreas L."/>
            <person name="Rohde M."/>
            <person name="Galperin M.Y."/>
            <person name="Jogler C."/>
        </authorList>
    </citation>
    <scope>NUCLEOTIDE SEQUENCE [LARGE SCALE GENOMIC DNA]</scope>
    <source>
        <strain evidence="2 3">Poly30</strain>
    </source>
</reference>
<dbReference type="Proteomes" id="UP000320390">
    <property type="component" value="Chromosome"/>
</dbReference>
<keyword evidence="1" id="KW-1133">Transmembrane helix</keyword>
<name>A0A518ET31_9BACT</name>
<feature type="transmembrane region" description="Helical" evidence="1">
    <location>
        <begin position="89"/>
        <end position="115"/>
    </location>
</feature>